<dbReference type="EC" id="3.5.1.4" evidence="3"/>
<name>A0AAN6GU36_9BASI</name>
<evidence type="ECO:0000256" key="5">
    <source>
        <dbReference type="PIRSR" id="PIRSR001221-1"/>
    </source>
</evidence>
<comment type="caution">
    <text evidence="8">The sequence shown here is derived from an EMBL/GenBank/DDBJ whole genome shotgun (WGS) entry which is preliminary data.</text>
</comment>
<feature type="active site" description="Charge relay system" evidence="5">
    <location>
        <position position="234"/>
    </location>
</feature>
<dbReference type="InterPro" id="IPR023631">
    <property type="entry name" value="Amidase_dom"/>
</dbReference>
<keyword evidence="4" id="KW-0378">Hydrolase</keyword>
<dbReference type="AlphaFoldDB" id="A0AAN6GU36"/>
<dbReference type="Gene3D" id="3.90.1300.10">
    <property type="entry name" value="Amidase signature (AS) domain"/>
    <property type="match status" value="1"/>
</dbReference>
<proteinExistence type="inferred from homology"/>
<dbReference type="PANTHER" id="PTHR46072">
    <property type="entry name" value="AMIDASE-RELATED-RELATED"/>
    <property type="match status" value="1"/>
</dbReference>
<dbReference type="EMBL" id="JAPDMZ010000007">
    <property type="protein sequence ID" value="KAK0557166.1"/>
    <property type="molecule type" value="Genomic_DNA"/>
</dbReference>
<evidence type="ECO:0000259" key="7">
    <source>
        <dbReference type="Pfam" id="PF01425"/>
    </source>
</evidence>
<feature type="binding site" evidence="6">
    <location>
        <begin position="255"/>
        <end position="258"/>
    </location>
    <ligand>
        <name>substrate</name>
    </ligand>
</feature>
<protein>
    <recommendedName>
        <fullName evidence="3">amidase</fullName>
        <ecNumber evidence="3">3.5.1.4</ecNumber>
    </recommendedName>
</protein>
<feature type="active site" description="Charge relay system" evidence="5">
    <location>
        <position position="159"/>
    </location>
</feature>
<reference evidence="8" key="1">
    <citation type="journal article" date="2023" name="PhytoFront">
        <title>Draft Genome Resources of Seven Strains of Tilletia horrida, Causal Agent of Kernel Smut of Rice.</title>
        <authorList>
            <person name="Khanal S."/>
            <person name="Antony Babu S."/>
            <person name="Zhou X.G."/>
        </authorList>
    </citation>
    <scope>NUCLEOTIDE SEQUENCE</scope>
    <source>
        <strain evidence="8">TX6</strain>
    </source>
</reference>
<evidence type="ECO:0000256" key="3">
    <source>
        <dbReference type="ARBA" id="ARBA00012922"/>
    </source>
</evidence>
<dbReference type="PANTHER" id="PTHR46072:SF2">
    <property type="entry name" value="AMIDASE (EUROFUNG)"/>
    <property type="match status" value="1"/>
</dbReference>
<accession>A0AAN6GU36</accession>
<sequence length="579" mass="63422">MSSSLPLLERIALAKARRNASLPKEYLVNLKALGLQELLDEPIPRPTLPDDPSQEYCPSDLYPSDNVLEIPRTVLPQEDVQITELPTSQLLADLASGSLSAVRCVQAFMRRAVLAQQLVNCVTEMLTDFALQTAKDCDEYLAREGKVKGPLHGLPVSLKDQFHVSGYPTVMGYAAFIEQKQTEHAAITELLLRAGAVPFVHTNVPQTLMRGETDNHVFGRTLNPHNRSFTCGGSSGGEGALIALKGSPLGAGTDIGGSVRIPAAFNGLFSFRPSMHRIPYEGSLNSMQGQESISSVIGPLSSDLDGCIAFVRAVLAEKPWTVDPLAVAKTFDQEAFELRKLDEKTSSDTASQTPELLKDGSPKLCFGVMWDNGLYTPHPPITRALKEFKAKLLAQGHEVVDWVNYESQEAATLVARLYVADGGEDIATVAAAGGEPLMTNVTWPKPSKVPSVYDGWQLNQEKMRFRTAFLKHWQATIEQTGTGRPIDALVCPNAPYAACPHNYNHHIPYTNLWNLVDRPAVTFPVTRVQAELDQAESEQETMGLRYDAAKWNGMPVNLQLVGHRMQDEELLGIAKLVCN</sequence>
<dbReference type="PIRSF" id="PIRSF001221">
    <property type="entry name" value="Amidase_fungi"/>
    <property type="match status" value="1"/>
</dbReference>
<dbReference type="Pfam" id="PF01425">
    <property type="entry name" value="Amidase"/>
    <property type="match status" value="1"/>
</dbReference>
<evidence type="ECO:0000256" key="6">
    <source>
        <dbReference type="PIRSR" id="PIRSR001221-2"/>
    </source>
</evidence>
<keyword evidence="9" id="KW-1185">Reference proteome</keyword>
<gene>
    <name evidence="8" type="ORF">OC846_000616</name>
</gene>
<feature type="domain" description="Amidase" evidence="7">
    <location>
        <begin position="104"/>
        <end position="571"/>
    </location>
</feature>
<evidence type="ECO:0000313" key="9">
    <source>
        <dbReference type="Proteomes" id="UP001176517"/>
    </source>
</evidence>
<comment type="catalytic activity">
    <reaction evidence="1">
        <text>a monocarboxylic acid amide + H2O = a monocarboxylate + NH4(+)</text>
        <dbReference type="Rhea" id="RHEA:12020"/>
        <dbReference type="ChEBI" id="CHEBI:15377"/>
        <dbReference type="ChEBI" id="CHEBI:28938"/>
        <dbReference type="ChEBI" id="CHEBI:35757"/>
        <dbReference type="ChEBI" id="CHEBI:83628"/>
        <dbReference type="EC" id="3.5.1.4"/>
    </reaction>
</comment>
<dbReference type="SUPFAM" id="SSF75304">
    <property type="entry name" value="Amidase signature (AS) enzymes"/>
    <property type="match status" value="1"/>
</dbReference>
<evidence type="ECO:0000256" key="2">
    <source>
        <dbReference type="ARBA" id="ARBA00009199"/>
    </source>
</evidence>
<dbReference type="InterPro" id="IPR036928">
    <property type="entry name" value="AS_sf"/>
</dbReference>
<comment type="similarity">
    <text evidence="2">Belongs to the amidase family.</text>
</comment>
<feature type="binding site" evidence="6">
    <location>
        <position position="234"/>
    </location>
    <ligand>
        <name>substrate</name>
    </ligand>
</feature>
<feature type="active site" description="Acyl-ester intermediate" evidence="5">
    <location>
        <position position="258"/>
    </location>
</feature>
<dbReference type="PROSITE" id="PS00571">
    <property type="entry name" value="AMIDASES"/>
    <property type="match status" value="1"/>
</dbReference>
<dbReference type="GO" id="GO:0004040">
    <property type="term" value="F:amidase activity"/>
    <property type="evidence" value="ECO:0007669"/>
    <property type="project" value="UniProtKB-EC"/>
</dbReference>
<dbReference type="Proteomes" id="UP001176517">
    <property type="component" value="Unassembled WGS sequence"/>
</dbReference>
<dbReference type="InterPro" id="IPR020556">
    <property type="entry name" value="Amidase_CS"/>
</dbReference>
<evidence type="ECO:0000313" key="8">
    <source>
        <dbReference type="EMBL" id="KAK0557166.1"/>
    </source>
</evidence>
<evidence type="ECO:0000256" key="1">
    <source>
        <dbReference type="ARBA" id="ARBA00001311"/>
    </source>
</evidence>
<evidence type="ECO:0000256" key="4">
    <source>
        <dbReference type="ARBA" id="ARBA00022801"/>
    </source>
</evidence>
<feature type="binding site" evidence="6">
    <location>
        <position position="208"/>
    </location>
    <ligand>
        <name>substrate</name>
    </ligand>
</feature>
<organism evidence="8 9">
    <name type="scientific">Tilletia horrida</name>
    <dbReference type="NCBI Taxonomy" id="155126"/>
    <lineage>
        <taxon>Eukaryota</taxon>
        <taxon>Fungi</taxon>
        <taxon>Dikarya</taxon>
        <taxon>Basidiomycota</taxon>
        <taxon>Ustilaginomycotina</taxon>
        <taxon>Exobasidiomycetes</taxon>
        <taxon>Tilletiales</taxon>
        <taxon>Tilletiaceae</taxon>
        <taxon>Tilletia</taxon>
    </lineage>
</organism>